<sequence>MLSHSFRRQDSHQVAAEFSHKLNLIKESGERWQVDFVPTKSQAMVVSQSCAASREVEGRVKFGDPTLPLQDHIKIL</sequence>
<accession>A0A5B7JAK1</accession>
<gene>
    <name evidence="1" type="ORF">E2C01_088901</name>
</gene>
<keyword evidence="2" id="KW-1185">Reference proteome</keyword>
<protein>
    <submittedName>
        <fullName evidence="1">Uncharacterized protein</fullName>
    </submittedName>
</protein>
<evidence type="ECO:0000313" key="2">
    <source>
        <dbReference type="Proteomes" id="UP000324222"/>
    </source>
</evidence>
<organism evidence="1 2">
    <name type="scientific">Portunus trituberculatus</name>
    <name type="common">Swimming crab</name>
    <name type="synonym">Neptunus trituberculatus</name>
    <dbReference type="NCBI Taxonomy" id="210409"/>
    <lineage>
        <taxon>Eukaryota</taxon>
        <taxon>Metazoa</taxon>
        <taxon>Ecdysozoa</taxon>
        <taxon>Arthropoda</taxon>
        <taxon>Crustacea</taxon>
        <taxon>Multicrustacea</taxon>
        <taxon>Malacostraca</taxon>
        <taxon>Eumalacostraca</taxon>
        <taxon>Eucarida</taxon>
        <taxon>Decapoda</taxon>
        <taxon>Pleocyemata</taxon>
        <taxon>Brachyura</taxon>
        <taxon>Eubrachyura</taxon>
        <taxon>Portunoidea</taxon>
        <taxon>Portunidae</taxon>
        <taxon>Portuninae</taxon>
        <taxon>Portunus</taxon>
    </lineage>
</organism>
<reference evidence="1 2" key="1">
    <citation type="submission" date="2019-05" db="EMBL/GenBank/DDBJ databases">
        <title>Another draft genome of Portunus trituberculatus and its Hox gene families provides insights of decapod evolution.</title>
        <authorList>
            <person name="Jeong J.-H."/>
            <person name="Song I."/>
            <person name="Kim S."/>
            <person name="Choi T."/>
            <person name="Kim D."/>
            <person name="Ryu S."/>
            <person name="Kim W."/>
        </authorList>
    </citation>
    <scope>NUCLEOTIDE SEQUENCE [LARGE SCALE GENOMIC DNA]</scope>
    <source>
        <tissue evidence="1">Muscle</tissue>
    </source>
</reference>
<name>A0A5B7JAK1_PORTR</name>
<evidence type="ECO:0000313" key="1">
    <source>
        <dbReference type="EMBL" id="MPC93760.1"/>
    </source>
</evidence>
<dbReference type="AlphaFoldDB" id="A0A5B7JAK1"/>
<proteinExistence type="predicted"/>
<comment type="caution">
    <text evidence="1">The sequence shown here is derived from an EMBL/GenBank/DDBJ whole genome shotgun (WGS) entry which is preliminary data.</text>
</comment>
<dbReference type="Proteomes" id="UP000324222">
    <property type="component" value="Unassembled WGS sequence"/>
</dbReference>
<dbReference type="EMBL" id="VSRR010096007">
    <property type="protein sequence ID" value="MPC93760.1"/>
    <property type="molecule type" value="Genomic_DNA"/>
</dbReference>